<evidence type="ECO:0000313" key="2">
    <source>
        <dbReference type="Proteomes" id="UP000585474"/>
    </source>
</evidence>
<sequence>MEDIGLFKQGWKWLQSKRHFYPVAGTAVICFRDKIGMFMEQHWPLVCNGCTKTFEGLALVGDLLVGTVWFGEFGHFSGWVLLHCSL</sequence>
<comment type="caution">
    <text evidence="1">The sequence shown here is derived from an EMBL/GenBank/DDBJ whole genome shotgun (WGS) entry which is preliminary data.</text>
</comment>
<organism evidence="1 2">
    <name type="scientific">Actinidia rufa</name>
    <dbReference type="NCBI Taxonomy" id="165716"/>
    <lineage>
        <taxon>Eukaryota</taxon>
        <taxon>Viridiplantae</taxon>
        <taxon>Streptophyta</taxon>
        <taxon>Embryophyta</taxon>
        <taxon>Tracheophyta</taxon>
        <taxon>Spermatophyta</taxon>
        <taxon>Magnoliopsida</taxon>
        <taxon>eudicotyledons</taxon>
        <taxon>Gunneridae</taxon>
        <taxon>Pentapetalae</taxon>
        <taxon>asterids</taxon>
        <taxon>Ericales</taxon>
        <taxon>Actinidiaceae</taxon>
        <taxon>Actinidia</taxon>
    </lineage>
</organism>
<dbReference type="PANTHER" id="PTHR45270">
    <property type="entry name" value="OS03G0832900 PROTEIN"/>
    <property type="match status" value="1"/>
</dbReference>
<dbReference type="OrthoDB" id="961783at2759"/>
<dbReference type="PANTHER" id="PTHR45270:SF1">
    <property type="entry name" value="CHAPERONE DNAJ-DOMAIN SUPERFAMILY PROTEIN"/>
    <property type="match status" value="1"/>
</dbReference>
<keyword evidence="2" id="KW-1185">Reference proteome</keyword>
<dbReference type="AlphaFoldDB" id="A0A7J0GP95"/>
<protein>
    <submittedName>
        <fullName evidence="1">Chaperone DnaJ-domain superfamily protein</fullName>
    </submittedName>
</protein>
<proteinExistence type="predicted"/>
<dbReference type="EMBL" id="BJWL01000023">
    <property type="protein sequence ID" value="GFZ12646.1"/>
    <property type="molecule type" value="Genomic_DNA"/>
</dbReference>
<gene>
    <name evidence="1" type="ORF">Acr_23g0010310</name>
</gene>
<evidence type="ECO:0000313" key="1">
    <source>
        <dbReference type="EMBL" id="GFZ12646.1"/>
    </source>
</evidence>
<reference evidence="1 2" key="1">
    <citation type="submission" date="2019-07" db="EMBL/GenBank/DDBJ databases">
        <title>De Novo Assembly of kiwifruit Actinidia rufa.</title>
        <authorList>
            <person name="Sugita-Konishi S."/>
            <person name="Sato K."/>
            <person name="Mori E."/>
            <person name="Abe Y."/>
            <person name="Kisaki G."/>
            <person name="Hamano K."/>
            <person name="Suezawa K."/>
            <person name="Otani M."/>
            <person name="Fukuda T."/>
            <person name="Manabe T."/>
            <person name="Gomi K."/>
            <person name="Tabuchi M."/>
            <person name="Akimitsu K."/>
            <person name="Kataoka I."/>
        </authorList>
    </citation>
    <scope>NUCLEOTIDE SEQUENCE [LARGE SCALE GENOMIC DNA]</scope>
    <source>
        <strain evidence="2">cv. Fuchu</strain>
    </source>
</reference>
<dbReference type="Proteomes" id="UP000585474">
    <property type="component" value="Unassembled WGS sequence"/>
</dbReference>
<accession>A0A7J0GP95</accession>
<name>A0A7J0GP95_9ERIC</name>